<evidence type="ECO:0000313" key="3">
    <source>
        <dbReference type="Proteomes" id="UP000185860"/>
    </source>
</evidence>
<dbReference type="InterPro" id="IPR027618">
    <property type="entry name" value="Beta_prop_Msarc"/>
</dbReference>
<evidence type="ECO:0000259" key="1">
    <source>
        <dbReference type="PROSITE" id="PS50268"/>
    </source>
</evidence>
<accession>A0A1U7IIB8</accession>
<dbReference type="NCBIfam" id="NF012211">
    <property type="entry name" value="tand_rpt_95"/>
    <property type="match status" value="2"/>
</dbReference>
<dbReference type="RefSeq" id="WP_073594403.1">
    <property type="nucleotide sequence ID" value="NZ_MRCE01000014.1"/>
</dbReference>
<dbReference type="NCBIfam" id="TIGR01965">
    <property type="entry name" value="VCBS_repeat"/>
    <property type="match status" value="2"/>
</dbReference>
<dbReference type="PRINTS" id="PR00313">
    <property type="entry name" value="CABNDNGRPT"/>
</dbReference>
<dbReference type="AlphaFoldDB" id="A0A1U7IIB8"/>
<protein>
    <recommendedName>
        <fullName evidence="1">Cadherin domain-containing protein</fullName>
    </recommendedName>
</protein>
<dbReference type="InterPro" id="IPR011042">
    <property type="entry name" value="6-blade_b-propeller_TolB-like"/>
</dbReference>
<feature type="domain" description="Cadherin" evidence="1">
    <location>
        <begin position="827"/>
        <end position="958"/>
    </location>
</feature>
<organism evidence="2 3">
    <name type="scientific">[Phormidium ambiguum] IAM M-71</name>
    <dbReference type="NCBI Taxonomy" id="454136"/>
    <lineage>
        <taxon>Bacteria</taxon>
        <taxon>Bacillati</taxon>
        <taxon>Cyanobacteriota</taxon>
        <taxon>Cyanophyceae</taxon>
        <taxon>Oscillatoriophycideae</taxon>
        <taxon>Aerosakkonematales</taxon>
        <taxon>Aerosakkonemataceae</taxon>
        <taxon>Floridanema</taxon>
    </lineage>
</organism>
<dbReference type="PANTHER" id="PTHR36842:SF1">
    <property type="entry name" value="PROTEIN TOLB"/>
    <property type="match status" value="1"/>
</dbReference>
<dbReference type="InterPro" id="IPR010221">
    <property type="entry name" value="VCBS_dom"/>
</dbReference>
<dbReference type="Pfam" id="PF00353">
    <property type="entry name" value="HemolysinCabind"/>
    <property type="match status" value="3"/>
</dbReference>
<dbReference type="PROSITE" id="PS00330">
    <property type="entry name" value="HEMOLYSIN_CALCIUM"/>
    <property type="match status" value="2"/>
</dbReference>
<evidence type="ECO:0000313" key="2">
    <source>
        <dbReference type="EMBL" id="OKH36827.1"/>
    </source>
</evidence>
<dbReference type="SUPFAM" id="SSF51120">
    <property type="entry name" value="beta-Roll"/>
    <property type="match status" value="2"/>
</dbReference>
<dbReference type="STRING" id="454136.NIES2119_15505"/>
<dbReference type="Pfam" id="PF17963">
    <property type="entry name" value="Big_9"/>
    <property type="match status" value="2"/>
</dbReference>
<comment type="caution">
    <text evidence="2">The sequence shown here is derived from an EMBL/GenBank/DDBJ whole genome shotgun (WGS) entry which is preliminary data.</text>
</comment>
<dbReference type="PANTHER" id="PTHR36842">
    <property type="entry name" value="PROTEIN TOLB HOMOLOG"/>
    <property type="match status" value="1"/>
</dbReference>
<dbReference type="NCBIfam" id="TIGR04275">
    <property type="entry name" value="beta_prop_Msarc"/>
    <property type="match status" value="2"/>
</dbReference>
<dbReference type="InterPro" id="IPR018511">
    <property type="entry name" value="Hemolysin-typ_Ca-bd_CS"/>
</dbReference>
<reference evidence="2 3" key="1">
    <citation type="submission" date="2016-11" db="EMBL/GenBank/DDBJ databases">
        <title>Draft Genome Sequences of Nine Cyanobacterial Strains from Diverse Habitats.</title>
        <authorList>
            <person name="Zhu T."/>
            <person name="Hou S."/>
            <person name="Lu X."/>
            <person name="Hess W.R."/>
        </authorList>
    </citation>
    <scope>NUCLEOTIDE SEQUENCE [LARGE SCALE GENOMIC DNA]</scope>
    <source>
        <strain evidence="2 3">IAM M-71</strain>
    </source>
</reference>
<name>A0A1U7IIB8_9CYAN</name>
<dbReference type="InterPro" id="IPR001343">
    <property type="entry name" value="Hemolysn_Ca-bd"/>
</dbReference>
<dbReference type="Proteomes" id="UP000185860">
    <property type="component" value="Unassembled WGS sequence"/>
</dbReference>
<dbReference type="InterPro" id="IPR002126">
    <property type="entry name" value="Cadherin-like_dom"/>
</dbReference>
<dbReference type="SUPFAM" id="SSF69322">
    <property type="entry name" value="Tricorn protease domain 2"/>
    <property type="match status" value="1"/>
</dbReference>
<dbReference type="OrthoDB" id="580752at2"/>
<dbReference type="Gene3D" id="2.120.10.30">
    <property type="entry name" value="TolB, C-terminal domain"/>
    <property type="match status" value="3"/>
</dbReference>
<sequence>MSTITQITNNTLSENFLAISGENIIWSPFNSDPYSTDFFLYNITTGITTQITSDTPSSAQRYISGNKIVLNGFDSSARFAVFLYDIPTATTTQISTSWGLQPSISGDKVVWEGYISDGGYEIVLYDIPTATTTQITSNPIEVFRPLISGDKVVWTTEFNSNGFNELFLYDISTATTTQITNTYQWFNFNPAVSENHAVWESYDGYDTEIVLYDFSTGTISNITNNATYDSGAAISGNNVVWVGSDGYDSEIFHYNILTGTTTQITNNTINDYSPVISGNNLVWLGYANGDDAEIYFTTLLPSTTPSTNTAPTVTPVTQTLTDTAVTDTFTAFTGILFATDPEGQTLTYNIAGSSAGTQPNTVIKTGTYGILTLDTNTGAYTYNPNNTAINALIGNAADIFTISATDSESASSTADFTINLVGANDRPTATGESVTTNANTPVIVNLADNLADIDLNGLTGATLTVTGTSNGTTSINQNDQLVTFTPTTGFSGTASFTYTVTDAGGLTSNEATVLIDTGINQIPNAVGGNAAIWGNKIVWDNGDDIYLYDISTETTTNISNNGSGIIDRIPSISENNIVWQQIVGSSDGEIIRYDITTGTTTQITNNSTNEFSPKISGNKVVWSGYINQNYGPVIFLHDITTGTTTNINNDLLSDYNPAISGNNVVWESIGVGDDDDIFHYNILTGTTTQISDNPWDDYQPSISGNYAVWVSNDTSDRVIGEAIDGEIFLHNFTTGTTTKITNNTTGDFNPSISGNNVVWAGSSDGSNSVIFHYNILTGTTTQIINSTTSSISNPAISGNNLVWEAYDGYNSKIHFITLPTTTNSAPTLTSITQTLTDTAFTDTFAALTGNLAATDPEGQTLTYNIAGSSAGTQPNTVIKTGTYGILTLDTNTGAYTYNPNNTAINALIGNAADIFTISATDSESASSTADFTINLVGANDRPTAIGESVTTNANTPVIVNLADNLADIDLNGLTGATLTVTGTSNGTTSINQNDRLVTFTPTTGFSGNASFTYTVTDAGGLTSSAATVSILVEQAIAGNIINGTAARDRLNGTIGADIISGFDGNDNIAAQEGNDIVYGGNGGDIIDGEEGNDTLYGGAGNDRIEGSDDNDILFGEAGNDTLYGDTGNDTLIGGAGSDQLTGGNGSDIFVLVNGAGTDTIRDFRLAQGDKIGLAGGLTFNDLSFSGSQIRFGAEILATLTGINTPTLTATNFVLV</sequence>
<gene>
    <name evidence="2" type="ORF">NIES2119_15505</name>
</gene>
<dbReference type="InterPro" id="IPR011049">
    <property type="entry name" value="Serralysin-like_metalloprot_C"/>
</dbReference>
<dbReference type="GO" id="GO:0016020">
    <property type="term" value="C:membrane"/>
    <property type="evidence" value="ECO:0007669"/>
    <property type="project" value="InterPro"/>
</dbReference>
<dbReference type="GO" id="GO:0005509">
    <property type="term" value="F:calcium ion binding"/>
    <property type="evidence" value="ECO:0007669"/>
    <property type="project" value="InterPro"/>
</dbReference>
<dbReference type="EMBL" id="MRCE01000014">
    <property type="protein sequence ID" value="OKH36827.1"/>
    <property type="molecule type" value="Genomic_DNA"/>
</dbReference>
<feature type="domain" description="Cadherin" evidence="1">
    <location>
        <begin position="312"/>
        <end position="443"/>
    </location>
</feature>
<proteinExistence type="predicted"/>
<dbReference type="GO" id="GO:0007156">
    <property type="term" value="P:homophilic cell adhesion via plasma membrane adhesion molecules"/>
    <property type="evidence" value="ECO:0007669"/>
    <property type="project" value="InterPro"/>
</dbReference>
<dbReference type="SUPFAM" id="SSF69304">
    <property type="entry name" value="Tricorn protease N-terminal domain"/>
    <property type="match status" value="3"/>
</dbReference>
<dbReference type="Gene3D" id="2.150.10.10">
    <property type="entry name" value="Serralysin-like metalloprotease, C-terminal"/>
    <property type="match status" value="1"/>
</dbReference>
<dbReference type="PROSITE" id="PS50268">
    <property type="entry name" value="CADHERIN_2"/>
    <property type="match status" value="2"/>
</dbReference>
<dbReference type="Gene3D" id="2.60.40.3440">
    <property type="match status" value="2"/>
</dbReference>